<dbReference type="Gene3D" id="3.40.309.10">
    <property type="entry name" value="Aldehyde Dehydrogenase, Chain A, domain 2"/>
    <property type="match status" value="1"/>
</dbReference>
<dbReference type="InterPro" id="IPR016161">
    <property type="entry name" value="Ald_DH/histidinol_DH"/>
</dbReference>
<dbReference type="InterPro" id="IPR016163">
    <property type="entry name" value="Ald_DH_C"/>
</dbReference>
<evidence type="ECO:0000256" key="1">
    <source>
        <dbReference type="ARBA" id="ARBA00009986"/>
    </source>
</evidence>
<dbReference type="Gene3D" id="3.40.605.10">
    <property type="entry name" value="Aldehyde Dehydrogenase, Chain A, domain 1"/>
    <property type="match status" value="1"/>
</dbReference>
<feature type="domain" description="Aldehyde dehydrogenase" evidence="3">
    <location>
        <begin position="3"/>
        <end position="451"/>
    </location>
</feature>
<evidence type="ECO:0000259" key="3">
    <source>
        <dbReference type="Pfam" id="PF00171"/>
    </source>
</evidence>
<dbReference type="RefSeq" id="WP_188680584.1">
    <property type="nucleotide sequence ID" value="NZ_BMNY01000001.1"/>
</dbReference>
<protein>
    <submittedName>
        <fullName evidence="4">Aldehyde dehydrogenase</fullName>
    </submittedName>
</protein>
<evidence type="ECO:0000313" key="5">
    <source>
        <dbReference type="Proteomes" id="UP000632195"/>
    </source>
</evidence>
<evidence type="ECO:0000256" key="2">
    <source>
        <dbReference type="ARBA" id="ARBA00023002"/>
    </source>
</evidence>
<dbReference type="InterPro" id="IPR016162">
    <property type="entry name" value="Ald_DH_N"/>
</dbReference>
<organism evidence="4 5">
    <name type="scientific">Thermogymnomonas acidicola</name>
    <dbReference type="NCBI Taxonomy" id="399579"/>
    <lineage>
        <taxon>Archaea</taxon>
        <taxon>Methanobacteriati</taxon>
        <taxon>Thermoplasmatota</taxon>
        <taxon>Thermoplasmata</taxon>
        <taxon>Thermoplasmatales</taxon>
        <taxon>Thermogymnomonas</taxon>
    </lineage>
</organism>
<reference evidence="4" key="1">
    <citation type="journal article" date="2014" name="Int. J. Syst. Evol. Microbiol.">
        <title>Complete genome sequence of Corynebacterium casei LMG S-19264T (=DSM 44701T), isolated from a smear-ripened cheese.</title>
        <authorList>
            <consortium name="US DOE Joint Genome Institute (JGI-PGF)"/>
            <person name="Walter F."/>
            <person name="Albersmeier A."/>
            <person name="Kalinowski J."/>
            <person name="Ruckert C."/>
        </authorList>
    </citation>
    <scope>NUCLEOTIDE SEQUENCE</scope>
    <source>
        <strain evidence="4">JCM 13583</strain>
    </source>
</reference>
<dbReference type="Pfam" id="PF00171">
    <property type="entry name" value="Aldedh"/>
    <property type="match status" value="1"/>
</dbReference>
<dbReference type="Proteomes" id="UP000632195">
    <property type="component" value="Unassembled WGS sequence"/>
</dbReference>
<reference evidence="4" key="2">
    <citation type="submission" date="2022-09" db="EMBL/GenBank/DDBJ databases">
        <authorList>
            <person name="Sun Q."/>
            <person name="Ohkuma M."/>
        </authorList>
    </citation>
    <scope>NUCLEOTIDE SEQUENCE</scope>
    <source>
        <strain evidence="4">JCM 13583</strain>
    </source>
</reference>
<accession>A0AA37BR36</accession>
<comment type="similarity">
    <text evidence="1">Belongs to the aldehyde dehydrogenase family.</text>
</comment>
<dbReference type="PANTHER" id="PTHR42991:SF1">
    <property type="entry name" value="ALDEHYDE DEHYDROGENASE"/>
    <property type="match status" value="1"/>
</dbReference>
<dbReference type="InterPro" id="IPR051020">
    <property type="entry name" value="ALDH-related_metabolic_enz"/>
</dbReference>
<dbReference type="InterPro" id="IPR015590">
    <property type="entry name" value="Aldehyde_DH_dom"/>
</dbReference>
<comment type="caution">
    <text evidence="4">The sequence shown here is derived from an EMBL/GenBank/DDBJ whole genome shotgun (WGS) entry which is preliminary data.</text>
</comment>
<dbReference type="AlphaFoldDB" id="A0AA37BR36"/>
<sequence length="457" mass="50205">MVTVRNKYTGEEIAEIEDTDLAGAEEALRVAVRAFREVSSMPAYRRRDCLYSVSEYLRSREVEFARTISMEAGKPIRYARKEVRRAEFTIRSSGDEAMRIHGETVPFDVEPRGEGRFAYFVRVPIGPVLSITPFNDPLNLVAHKVGPALAAGNSIINKPTTLAPLSSIRLQEAFGQSGFPDGAFQNVIAGGSSNAVKFLLGSSEIKKVTFTGGIEAARSLVRAGGIKKYSMELGSNSPVIVFDGSAWREHLDDIVDAAFESQGQNCIHAQRLLVEESIADEFTDALVERAMGLRVGDPLDEDTDIGPMITEGEARRVEEWVMEAEKMGAQALTGGRREGAIYMPTVLVDVPREARVWRDEVFGPVTVVERFRDADEAVGLANSVPYGLQAGVFTSDLGTAMRLVERLEYGAVLINDTSDFRVDTMPFGGMKMSGIGREGVRFAVEEMTEIKLAIFRK</sequence>
<dbReference type="EMBL" id="BMNY01000001">
    <property type="protein sequence ID" value="GGM72628.1"/>
    <property type="molecule type" value="Genomic_DNA"/>
</dbReference>
<name>A0AA37BR36_9ARCH</name>
<keyword evidence="2" id="KW-0560">Oxidoreductase</keyword>
<dbReference type="GO" id="GO:0008911">
    <property type="term" value="F:lactaldehyde dehydrogenase (NAD+) activity"/>
    <property type="evidence" value="ECO:0007669"/>
    <property type="project" value="TreeGrafter"/>
</dbReference>
<dbReference type="PANTHER" id="PTHR42991">
    <property type="entry name" value="ALDEHYDE DEHYDROGENASE"/>
    <property type="match status" value="1"/>
</dbReference>
<dbReference type="SUPFAM" id="SSF53720">
    <property type="entry name" value="ALDH-like"/>
    <property type="match status" value="1"/>
</dbReference>
<evidence type="ECO:0000313" key="4">
    <source>
        <dbReference type="EMBL" id="GGM72628.1"/>
    </source>
</evidence>
<keyword evidence="5" id="KW-1185">Reference proteome</keyword>
<proteinExistence type="inferred from homology"/>
<gene>
    <name evidence="4" type="ORF">GCM10007108_08450</name>
</gene>